<protein>
    <recommendedName>
        <fullName evidence="2">Ig-like domain-containing protein</fullName>
    </recommendedName>
</protein>
<dbReference type="InterPro" id="IPR003597">
    <property type="entry name" value="Ig_C1-set"/>
</dbReference>
<dbReference type="SUPFAM" id="SSF48726">
    <property type="entry name" value="Immunoglobulin"/>
    <property type="match status" value="1"/>
</dbReference>
<sequence>ETATLTCMATSFLPSSILLTWTQQNRPVSTQNYLNFGPVKDGEFFSIYSKLVIPVSDWQRGDVFGCVVGHDGIIPLNFIQKNIDKSAGKASHVNVSVVLSDSDVTCY</sequence>
<evidence type="ECO:0000313" key="3">
    <source>
        <dbReference type="Ensembl" id="ENSPCLP00000012209.1"/>
    </source>
</evidence>
<reference evidence="3" key="1">
    <citation type="submission" date="2025-08" db="UniProtKB">
        <authorList>
            <consortium name="Ensembl"/>
        </authorList>
    </citation>
    <scope>IDENTIFICATION</scope>
</reference>
<dbReference type="SMART" id="SM00407">
    <property type="entry name" value="IGc1"/>
    <property type="match status" value="1"/>
</dbReference>
<proteinExistence type="predicted"/>
<evidence type="ECO:0000313" key="4">
    <source>
        <dbReference type="Proteomes" id="UP000472261"/>
    </source>
</evidence>
<reference evidence="3" key="2">
    <citation type="submission" date="2025-09" db="UniProtKB">
        <authorList>
            <consortium name="Ensembl"/>
        </authorList>
    </citation>
    <scope>IDENTIFICATION</scope>
</reference>
<dbReference type="InterPro" id="IPR036179">
    <property type="entry name" value="Ig-like_dom_sf"/>
</dbReference>
<dbReference type="Gene3D" id="2.60.40.10">
    <property type="entry name" value="Immunoglobulins"/>
    <property type="match status" value="1"/>
</dbReference>
<dbReference type="Ensembl" id="ENSPCLT00000016258.1">
    <property type="protein sequence ID" value="ENSPCLP00000012209.1"/>
    <property type="gene ID" value="ENSPCLG00000010045.1"/>
</dbReference>
<name>A0A669PV73_PHACC</name>
<organism evidence="3 4">
    <name type="scientific">Phasianus colchicus</name>
    <name type="common">Common pheasant</name>
    <dbReference type="NCBI Taxonomy" id="9054"/>
    <lineage>
        <taxon>Eukaryota</taxon>
        <taxon>Metazoa</taxon>
        <taxon>Chordata</taxon>
        <taxon>Craniata</taxon>
        <taxon>Vertebrata</taxon>
        <taxon>Euteleostomi</taxon>
        <taxon>Archelosauria</taxon>
        <taxon>Archosauria</taxon>
        <taxon>Dinosauria</taxon>
        <taxon>Saurischia</taxon>
        <taxon>Theropoda</taxon>
        <taxon>Coelurosauria</taxon>
        <taxon>Aves</taxon>
        <taxon>Neognathae</taxon>
        <taxon>Galloanserae</taxon>
        <taxon>Galliformes</taxon>
        <taxon>Phasianidae</taxon>
        <taxon>Phasianinae</taxon>
        <taxon>Phasianus</taxon>
    </lineage>
</organism>
<feature type="domain" description="Ig-like" evidence="2">
    <location>
        <begin position="1"/>
        <end position="96"/>
    </location>
</feature>
<dbReference type="CDD" id="cd05768">
    <property type="entry name" value="IgC1_CH3_IgAGD_CH4_IgAEM"/>
    <property type="match status" value="1"/>
</dbReference>
<dbReference type="PANTHER" id="PTHR23411">
    <property type="entry name" value="TAPASIN"/>
    <property type="match status" value="1"/>
</dbReference>
<dbReference type="AlphaFoldDB" id="A0A669PV73"/>
<dbReference type="InterPro" id="IPR013783">
    <property type="entry name" value="Ig-like_fold"/>
</dbReference>
<keyword evidence="1" id="KW-0393">Immunoglobulin domain</keyword>
<dbReference type="InterPro" id="IPR007110">
    <property type="entry name" value="Ig-like_dom"/>
</dbReference>
<dbReference type="InterPro" id="IPR003006">
    <property type="entry name" value="Ig/MHC_CS"/>
</dbReference>
<dbReference type="Proteomes" id="UP000472261">
    <property type="component" value="Unplaced"/>
</dbReference>
<keyword evidence="4" id="KW-1185">Reference proteome</keyword>
<accession>A0A669PV73</accession>
<dbReference type="Pfam" id="PF07654">
    <property type="entry name" value="C1-set"/>
    <property type="match status" value="1"/>
</dbReference>
<dbReference type="PROSITE" id="PS50835">
    <property type="entry name" value="IG_LIKE"/>
    <property type="match status" value="1"/>
</dbReference>
<dbReference type="PROSITE" id="PS00290">
    <property type="entry name" value="IG_MHC"/>
    <property type="match status" value="1"/>
</dbReference>
<evidence type="ECO:0000256" key="1">
    <source>
        <dbReference type="ARBA" id="ARBA00023319"/>
    </source>
</evidence>
<evidence type="ECO:0000259" key="2">
    <source>
        <dbReference type="PROSITE" id="PS50835"/>
    </source>
</evidence>
<dbReference type="InterPro" id="IPR050380">
    <property type="entry name" value="Immune_Resp_Modulators"/>
</dbReference>